<dbReference type="Proteomes" id="UP001157017">
    <property type="component" value="Unassembled WGS sequence"/>
</dbReference>
<evidence type="ECO:0000313" key="1">
    <source>
        <dbReference type="EMBL" id="GMA88097.1"/>
    </source>
</evidence>
<organism evidence="1 2">
    <name type="scientific">Angustibacter aerolatus</name>
    <dbReference type="NCBI Taxonomy" id="1162965"/>
    <lineage>
        <taxon>Bacteria</taxon>
        <taxon>Bacillati</taxon>
        <taxon>Actinomycetota</taxon>
        <taxon>Actinomycetes</taxon>
        <taxon>Kineosporiales</taxon>
        <taxon>Kineosporiaceae</taxon>
    </lineage>
</organism>
<evidence type="ECO:0000313" key="2">
    <source>
        <dbReference type="Proteomes" id="UP001157017"/>
    </source>
</evidence>
<comment type="caution">
    <text evidence="1">The sequence shown here is derived from an EMBL/GenBank/DDBJ whole genome shotgun (WGS) entry which is preliminary data.</text>
</comment>
<sequence length="48" mass="5425">MRGDNVVAQRLYASAGFERIALRRGYYRDADGWVMRLRPLPGVISAEA</sequence>
<name>A0ABQ6JML7_9ACTN</name>
<dbReference type="EMBL" id="BSUZ01000001">
    <property type="protein sequence ID" value="GMA88097.1"/>
    <property type="molecule type" value="Genomic_DNA"/>
</dbReference>
<protein>
    <recommendedName>
        <fullName evidence="3">N-acetyltransferase domain-containing protein</fullName>
    </recommendedName>
</protein>
<evidence type="ECO:0008006" key="3">
    <source>
        <dbReference type="Google" id="ProtNLM"/>
    </source>
</evidence>
<reference evidence="2" key="1">
    <citation type="journal article" date="2019" name="Int. J. Syst. Evol. Microbiol.">
        <title>The Global Catalogue of Microorganisms (GCM) 10K type strain sequencing project: providing services to taxonomists for standard genome sequencing and annotation.</title>
        <authorList>
            <consortium name="The Broad Institute Genomics Platform"/>
            <consortium name="The Broad Institute Genome Sequencing Center for Infectious Disease"/>
            <person name="Wu L."/>
            <person name="Ma J."/>
        </authorList>
    </citation>
    <scope>NUCLEOTIDE SEQUENCE [LARGE SCALE GENOMIC DNA]</scope>
    <source>
        <strain evidence="2">NBRC 108730</strain>
    </source>
</reference>
<proteinExistence type="predicted"/>
<dbReference type="Gene3D" id="3.40.630.30">
    <property type="match status" value="1"/>
</dbReference>
<accession>A0ABQ6JML7</accession>
<dbReference type="InterPro" id="IPR016181">
    <property type="entry name" value="Acyl_CoA_acyltransferase"/>
</dbReference>
<dbReference type="SUPFAM" id="SSF55729">
    <property type="entry name" value="Acyl-CoA N-acyltransferases (Nat)"/>
    <property type="match status" value="1"/>
</dbReference>
<gene>
    <name evidence="1" type="ORF">GCM10025868_33470</name>
</gene>
<keyword evidence="2" id="KW-1185">Reference proteome</keyword>